<keyword evidence="2" id="KW-1185">Reference proteome</keyword>
<proteinExistence type="predicted"/>
<evidence type="ECO:0000313" key="2">
    <source>
        <dbReference type="Proteomes" id="UP000597444"/>
    </source>
</evidence>
<evidence type="ECO:0000313" key="1">
    <source>
        <dbReference type="EMBL" id="GHP00147.1"/>
    </source>
</evidence>
<name>A0A8J3J3N1_9CHLR</name>
<accession>A0A8J3J3N1</accession>
<organism evidence="1 2">
    <name type="scientific">Reticulibacter mediterranei</name>
    <dbReference type="NCBI Taxonomy" id="2778369"/>
    <lineage>
        <taxon>Bacteria</taxon>
        <taxon>Bacillati</taxon>
        <taxon>Chloroflexota</taxon>
        <taxon>Ktedonobacteria</taxon>
        <taxon>Ktedonobacterales</taxon>
        <taxon>Reticulibacteraceae</taxon>
        <taxon>Reticulibacter</taxon>
    </lineage>
</organism>
<dbReference type="AlphaFoldDB" id="A0A8J3J3N1"/>
<dbReference type="EMBL" id="BNJK01000002">
    <property type="protein sequence ID" value="GHP00147.1"/>
    <property type="molecule type" value="Genomic_DNA"/>
</dbReference>
<dbReference type="RefSeq" id="WP_220210725.1">
    <property type="nucleotide sequence ID" value="NZ_BNJK01000002.1"/>
</dbReference>
<gene>
    <name evidence="1" type="ORF">KSF_101940</name>
</gene>
<sequence>MKRDFPTHHLLWEQAVAASGVPLYLGSPDDLKLLLMKAQNRKTPHYGYRVQNGNRLSFQGAGTYVLDSSSMMHTISRSNT</sequence>
<protein>
    <submittedName>
        <fullName evidence="1">Uncharacterized protein</fullName>
    </submittedName>
</protein>
<reference evidence="1" key="1">
    <citation type="submission" date="2020-10" db="EMBL/GenBank/DDBJ databases">
        <title>Taxonomic study of unclassified bacteria belonging to the class Ktedonobacteria.</title>
        <authorList>
            <person name="Yabe S."/>
            <person name="Wang C.M."/>
            <person name="Zheng Y."/>
            <person name="Sakai Y."/>
            <person name="Cavaletti L."/>
            <person name="Monciardini P."/>
            <person name="Donadio S."/>
        </authorList>
    </citation>
    <scope>NUCLEOTIDE SEQUENCE</scope>
    <source>
        <strain evidence="1">ID150040</strain>
    </source>
</reference>
<comment type="caution">
    <text evidence="1">The sequence shown here is derived from an EMBL/GenBank/DDBJ whole genome shotgun (WGS) entry which is preliminary data.</text>
</comment>
<dbReference type="Proteomes" id="UP000597444">
    <property type="component" value="Unassembled WGS sequence"/>
</dbReference>